<organism evidence="2 3">
    <name type="scientific">Candidatus Daviesbacteria bacterium RIFCSPLOWO2_02_FULL_36_7</name>
    <dbReference type="NCBI Taxonomy" id="1797792"/>
    <lineage>
        <taxon>Bacteria</taxon>
        <taxon>Candidatus Daviesiibacteriota</taxon>
    </lineage>
</organism>
<comment type="caution">
    <text evidence="2">The sequence shown here is derived from an EMBL/GenBank/DDBJ whole genome shotgun (WGS) entry which is preliminary data.</text>
</comment>
<dbReference type="Gene3D" id="2.60.40.10">
    <property type="entry name" value="Immunoglobulins"/>
    <property type="match status" value="1"/>
</dbReference>
<dbReference type="Proteomes" id="UP000178859">
    <property type="component" value="Unassembled WGS sequence"/>
</dbReference>
<evidence type="ECO:0000313" key="2">
    <source>
        <dbReference type="EMBL" id="OGE64952.1"/>
    </source>
</evidence>
<keyword evidence="1" id="KW-0812">Transmembrane</keyword>
<accession>A0A1F5MHX1</accession>
<gene>
    <name evidence="2" type="ORF">A3I48_04270</name>
</gene>
<evidence type="ECO:0000313" key="3">
    <source>
        <dbReference type="Proteomes" id="UP000178859"/>
    </source>
</evidence>
<proteinExistence type="predicted"/>
<evidence type="ECO:0000256" key="1">
    <source>
        <dbReference type="SAM" id="Phobius"/>
    </source>
</evidence>
<name>A0A1F5MHX1_9BACT</name>
<keyword evidence="1" id="KW-0472">Membrane</keyword>
<dbReference type="EMBL" id="MFDT01000015">
    <property type="protein sequence ID" value="OGE64952.1"/>
    <property type="molecule type" value="Genomic_DNA"/>
</dbReference>
<dbReference type="InterPro" id="IPR013783">
    <property type="entry name" value="Ig-like_fold"/>
</dbReference>
<dbReference type="AlphaFoldDB" id="A0A1F5MHX1"/>
<reference evidence="2 3" key="1">
    <citation type="journal article" date="2016" name="Nat. Commun.">
        <title>Thousands of microbial genomes shed light on interconnected biogeochemical processes in an aquifer system.</title>
        <authorList>
            <person name="Anantharaman K."/>
            <person name="Brown C.T."/>
            <person name="Hug L.A."/>
            <person name="Sharon I."/>
            <person name="Castelle C.J."/>
            <person name="Probst A.J."/>
            <person name="Thomas B.C."/>
            <person name="Singh A."/>
            <person name="Wilkins M.J."/>
            <person name="Karaoz U."/>
            <person name="Brodie E.L."/>
            <person name="Williams K.H."/>
            <person name="Hubbard S.S."/>
            <person name="Banfield J.F."/>
        </authorList>
    </citation>
    <scope>NUCLEOTIDE SEQUENCE [LARGE SCALE GENOMIC DNA]</scope>
</reference>
<protein>
    <recommendedName>
        <fullName evidence="4">Bacterial Ig-like domain-containing protein</fullName>
    </recommendedName>
</protein>
<sequence length="145" mass="15866">MKLGKKLTTKHFIIAHALILITALIFLAGLYYILNIQYRQPAKDSFSNGPVTTPPKTLRLDLDQPDQDSLSYSASIIVSGRTGPGKDVLISTETNDLVIRSKPDGSFSTILDLDEGVNNITAAVFDTTGDSKSAERTVYYSKEKL</sequence>
<keyword evidence="1" id="KW-1133">Transmembrane helix</keyword>
<feature type="transmembrane region" description="Helical" evidence="1">
    <location>
        <begin position="12"/>
        <end position="34"/>
    </location>
</feature>
<evidence type="ECO:0008006" key="4">
    <source>
        <dbReference type="Google" id="ProtNLM"/>
    </source>
</evidence>